<feature type="compositionally biased region" description="Polar residues" evidence="1">
    <location>
        <begin position="294"/>
        <end position="303"/>
    </location>
</feature>
<evidence type="ECO:0000256" key="1">
    <source>
        <dbReference type="SAM" id="MobiDB-lite"/>
    </source>
</evidence>
<proteinExistence type="predicted"/>
<keyword evidence="3" id="KW-1185">Reference proteome</keyword>
<sequence length="303" mass="33146">MAKSLRELFAQAGPGEHLRKLPATAARPGTVENKPGTYVRTRATKNGTLFIASASEVAFNWLGKQENREARFRFSSQNKYFTVQQSDFSRAGDRYNRKKREQRNWGEAQTDAVVQSLEAKLGSWAKVVGGDGDGGSELKALRGAVEKLEGACKKGFSENVAATKEVGDKVDTINQSVIDLTDETKEYLKAHKGISEEILKSFGNANRALAKLLASKATPEKAAPRGVRIRAREYSTSPASTSSMDHGGGNLSAEEKEDARELRKARVSPHTARKIPIDSKKKKASRGGKKSLEKTNTSRGREH</sequence>
<accession>A0AAE0F4F3</accession>
<feature type="compositionally biased region" description="Basic residues" evidence="1">
    <location>
        <begin position="280"/>
        <end position="289"/>
    </location>
</feature>
<feature type="region of interest" description="Disordered" evidence="1">
    <location>
        <begin position="217"/>
        <end position="303"/>
    </location>
</feature>
<comment type="caution">
    <text evidence="2">The sequence shown here is derived from an EMBL/GenBank/DDBJ whole genome shotgun (WGS) entry which is preliminary data.</text>
</comment>
<feature type="compositionally biased region" description="Polar residues" evidence="1">
    <location>
        <begin position="234"/>
        <end position="244"/>
    </location>
</feature>
<evidence type="ECO:0000313" key="2">
    <source>
        <dbReference type="EMBL" id="KAK3251154.1"/>
    </source>
</evidence>
<dbReference type="EMBL" id="LGRX02026234">
    <property type="protein sequence ID" value="KAK3251154.1"/>
    <property type="molecule type" value="Genomic_DNA"/>
</dbReference>
<dbReference type="Proteomes" id="UP001190700">
    <property type="component" value="Unassembled WGS sequence"/>
</dbReference>
<dbReference type="AlphaFoldDB" id="A0AAE0F4F3"/>
<protein>
    <submittedName>
        <fullName evidence="2">Uncharacterized protein</fullName>
    </submittedName>
</protein>
<reference evidence="2 3" key="1">
    <citation type="journal article" date="2015" name="Genome Biol. Evol.">
        <title>Comparative Genomics of a Bacterivorous Green Alga Reveals Evolutionary Causalities and Consequences of Phago-Mixotrophic Mode of Nutrition.</title>
        <authorList>
            <person name="Burns J.A."/>
            <person name="Paasch A."/>
            <person name="Narechania A."/>
            <person name="Kim E."/>
        </authorList>
    </citation>
    <scope>NUCLEOTIDE SEQUENCE [LARGE SCALE GENOMIC DNA]</scope>
    <source>
        <strain evidence="2 3">PLY_AMNH</strain>
    </source>
</reference>
<evidence type="ECO:0000313" key="3">
    <source>
        <dbReference type="Proteomes" id="UP001190700"/>
    </source>
</evidence>
<name>A0AAE0F4F3_9CHLO</name>
<gene>
    <name evidence="2" type="ORF">CYMTET_39497</name>
</gene>
<feature type="compositionally biased region" description="Basic and acidic residues" evidence="1">
    <location>
        <begin position="253"/>
        <end position="264"/>
    </location>
</feature>
<organism evidence="2 3">
    <name type="scientific">Cymbomonas tetramitiformis</name>
    <dbReference type="NCBI Taxonomy" id="36881"/>
    <lineage>
        <taxon>Eukaryota</taxon>
        <taxon>Viridiplantae</taxon>
        <taxon>Chlorophyta</taxon>
        <taxon>Pyramimonadophyceae</taxon>
        <taxon>Pyramimonadales</taxon>
        <taxon>Pyramimonadaceae</taxon>
        <taxon>Cymbomonas</taxon>
    </lineage>
</organism>